<protein>
    <recommendedName>
        <fullName evidence="3">DUF3500 domain-containing protein</fullName>
    </recommendedName>
</protein>
<accession>A0A2B7Z2J0</accession>
<organism evidence="1 2">
    <name type="scientific">Polytolypa hystricis (strain UAMH7299)</name>
    <dbReference type="NCBI Taxonomy" id="1447883"/>
    <lineage>
        <taxon>Eukaryota</taxon>
        <taxon>Fungi</taxon>
        <taxon>Dikarya</taxon>
        <taxon>Ascomycota</taxon>
        <taxon>Pezizomycotina</taxon>
        <taxon>Eurotiomycetes</taxon>
        <taxon>Eurotiomycetidae</taxon>
        <taxon>Onygenales</taxon>
        <taxon>Onygenales incertae sedis</taxon>
        <taxon>Polytolypa</taxon>
    </lineage>
</organism>
<name>A0A2B7Z2J0_POLH7</name>
<proteinExistence type="predicted"/>
<dbReference type="EMBL" id="PDNA01000006">
    <property type="protein sequence ID" value="PGH27561.1"/>
    <property type="molecule type" value="Genomic_DNA"/>
</dbReference>
<dbReference type="PANTHER" id="PTHR37489:SF1">
    <property type="entry name" value="DUF3500 DOMAIN-CONTAINING PROTEIN"/>
    <property type="match status" value="1"/>
</dbReference>
<evidence type="ECO:0000313" key="2">
    <source>
        <dbReference type="Proteomes" id="UP000224634"/>
    </source>
</evidence>
<reference evidence="1 2" key="1">
    <citation type="submission" date="2017-10" db="EMBL/GenBank/DDBJ databases">
        <title>Comparative genomics in systemic dimorphic fungi from Ajellomycetaceae.</title>
        <authorList>
            <person name="Munoz J.F."/>
            <person name="Mcewen J.G."/>
            <person name="Clay O.K."/>
            <person name="Cuomo C.A."/>
        </authorList>
    </citation>
    <scope>NUCLEOTIDE SEQUENCE [LARGE SCALE GENOMIC DNA]</scope>
    <source>
        <strain evidence="1 2">UAMH7299</strain>
    </source>
</reference>
<dbReference type="InterPro" id="IPR021889">
    <property type="entry name" value="DUF3500"/>
</dbReference>
<dbReference type="Pfam" id="PF12006">
    <property type="entry name" value="DUF3500"/>
    <property type="match status" value="1"/>
</dbReference>
<evidence type="ECO:0000313" key="1">
    <source>
        <dbReference type="EMBL" id="PGH27561.1"/>
    </source>
</evidence>
<evidence type="ECO:0008006" key="3">
    <source>
        <dbReference type="Google" id="ProtNLM"/>
    </source>
</evidence>
<dbReference type="OrthoDB" id="4539697at2759"/>
<gene>
    <name evidence="1" type="ORF">AJ80_00803</name>
</gene>
<comment type="caution">
    <text evidence="1">The sequence shown here is derived from an EMBL/GenBank/DDBJ whole genome shotgun (WGS) entry which is preliminary data.</text>
</comment>
<sequence length="423" mass="48599">MAANSNKISTEFRQYLPDLNSPRFQIAKEQDAYTYAATFQKEQNPPWLYNLTKAWEQLYAEPFQGVTSDGSTITDLFQPRDEGLPIHDIVNAVSNVLEKISLDQKSKLLYPINAKEWRAWSNPEFLLRPFGLRLEELPEDTVIAILRVLEVTLSLEGYQKAMVAMHMNQFLGELCQIPRIMNKYSYNFLVFGIPSATAAWGWSLYGHHLCLIVFIKGTQIIISPTFTGSEPNIDDRDGTQILHVEGDLGLQLMQSLPALLQQKAQVFKLLRDPDMLQSGDLTKDRWNQDDQRHMCGAFRDNRIVPYEGVCVGDIFTPEQQHLVLDIAEQFLLYLPFRSRALRKADIRAHFKDTYFCWIGGYGDDDAYYYRIQSPVAVFEFDHHSGVFLTNKEPTKFHIHTIVRTPNGGDYGNAIRLPVEKLLR</sequence>
<keyword evidence="2" id="KW-1185">Reference proteome</keyword>
<dbReference type="PANTHER" id="PTHR37489">
    <property type="entry name" value="DUF3500 DOMAIN-CONTAINING PROTEIN"/>
    <property type="match status" value="1"/>
</dbReference>
<dbReference type="STRING" id="1447883.A0A2B7Z2J0"/>
<dbReference type="AlphaFoldDB" id="A0A2B7Z2J0"/>
<dbReference type="Proteomes" id="UP000224634">
    <property type="component" value="Unassembled WGS sequence"/>
</dbReference>